<reference evidence="1" key="1">
    <citation type="submission" date="2022-02" db="EMBL/GenBank/DDBJ databases">
        <title>Halalkalibacter sp. nov. isolated from Lonar Lake, India.</title>
        <authorList>
            <person name="Joshi A."/>
            <person name="Thite S."/>
            <person name="Lodha T."/>
        </authorList>
    </citation>
    <scope>NUCLEOTIDE SEQUENCE</scope>
    <source>
        <strain evidence="1">MEB205</strain>
    </source>
</reference>
<dbReference type="Proteomes" id="UP001139150">
    <property type="component" value="Unassembled WGS sequence"/>
</dbReference>
<sequence length="56" mass="6434">MEVNMSAEQVITEIQQLSSAGESLNKKKVKKSHPELMRSALHYFPNWDNAIERSTM</sequence>
<gene>
    <name evidence="1" type="ORF">MF646_14655</name>
</gene>
<evidence type="ECO:0000313" key="2">
    <source>
        <dbReference type="Proteomes" id="UP001139150"/>
    </source>
</evidence>
<proteinExistence type="predicted"/>
<accession>A0A9X2CUN8</accession>
<organism evidence="1 2">
    <name type="scientific">Halalkalibacter alkaliphilus</name>
    <dbReference type="NCBI Taxonomy" id="2917993"/>
    <lineage>
        <taxon>Bacteria</taxon>
        <taxon>Bacillati</taxon>
        <taxon>Bacillota</taxon>
        <taxon>Bacilli</taxon>
        <taxon>Bacillales</taxon>
        <taxon>Bacillaceae</taxon>
        <taxon>Halalkalibacter</taxon>
    </lineage>
</organism>
<protein>
    <submittedName>
        <fullName evidence="1">Uncharacterized protein</fullName>
    </submittedName>
</protein>
<name>A0A9X2CUN8_9BACI</name>
<dbReference type="RefSeq" id="WP_250097258.1">
    <property type="nucleotide sequence ID" value="NZ_JAKRYL010000015.1"/>
</dbReference>
<comment type="caution">
    <text evidence="1">The sequence shown here is derived from an EMBL/GenBank/DDBJ whole genome shotgun (WGS) entry which is preliminary data.</text>
</comment>
<dbReference type="AlphaFoldDB" id="A0A9X2CUN8"/>
<evidence type="ECO:0000313" key="1">
    <source>
        <dbReference type="EMBL" id="MCL7748367.1"/>
    </source>
</evidence>
<keyword evidence="2" id="KW-1185">Reference proteome</keyword>
<dbReference type="EMBL" id="JAKRYL010000015">
    <property type="protein sequence ID" value="MCL7748367.1"/>
    <property type="molecule type" value="Genomic_DNA"/>
</dbReference>